<evidence type="ECO:0000256" key="11">
    <source>
        <dbReference type="RuleBase" id="RU003783"/>
    </source>
</evidence>
<organism evidence="14 15">
    <name type="scientific">Mariniradius sediminis</name>
    <dbReference type="NCBI Taxonomy" id="2909237"/>
    <lineage>
        <taxon>Bacteria</taxon>
        <taxon>Pseudomonadati</taxon>
        <taxon>Bacteroidota</taxon>
        <taxon>Cytophagia</taxon>
        <taxon>Cytophagales</taxon>
        <taxon>Cyclobacteriaceae</taxon>
        <taxon>Mariniradius</taxon>
    </lineage>
</organism>
<evidence type="ECO:0000256" key="7">
    <source>
        <dbReference type="ARBA" id="ARBA00022840"/>
    </source>
</evidence>
<comment type="function">
    <text evidence="2 10 12">Catalyzes the transfer of a dimethylallyl group onto the adenine at position 37 in tRNAs that read codons beginning with uridine, leading to the formation of N6-(dimethylallyl)adenosine (i(6)A).</text>
</comment>
<dbReference type="NCBIfam" id="TIGR00174">
    <property type="entry name" value="miaA"/>
    <property type="match status" value="1"/>
</dbReference>
<dbReference type="Gene3D" id="3.40.50.300">
    <property type="entry name" value="P-loop containing nucleotide triphosphate hydrolases"/>
    <property type="match status" value="1"/>
</dbReference>
<sequence length="311" mass="36105">MKSKNKHLLAIAGPTAVGKTEICLKLADNFHTEIISSDSRQFYREMEIGTAKPSPEELARVPHHFINSLSIWDSFDVKRFEKEAIELLHVLFKNHDLVIMTGGSGLFLEVIMHGMDEIPDVDPAIRQSLILSFEEKGIAYLQDELKKRDAVYFGSVDLNNPQRLMRALEVCIGTGKPYSAFRQKKTAKREFETILVGLEREREVLYQRIDQRMDQMIAAGLFAEAEALFPNRHLNALQTLGYSEIFSYLEGEYDYEEAVRLLKRNSRRYAKRQLTWFKRYPEMKWFHPDQYEAIIQYVQSKLEADKSKGES</sequence>
<evidence type="ECO:0000256" key="1">
    <source>
        <dbReference type="ARBA" id="ARBA00001946"/>
    </source>
</evidence>
<comment type="caution">
    <text evidence="14">The sequence shown here is derived from an EMBL/GenBank/DDBJ whole genome shotgun (WGS) entry which is preliminary data.</text>
</comment>
<dbReference type="PANTHER" id="PTHR11088">
    <property type="entry name" value="TRNA DIMETHYLALLYLTRANSFERASE"/>
    <property type="match status" value="1"/>
</dbReference>
<dbReference type="EC" id="2.5.1.75" evidence="10"/>
<keyword evidence="7 10" id="KW-0067">ATP-binding</keyword>
<comment type="similarity">
    <text evidence="3 10 13">Belongs to the IPP transferase family.</text>
</comment>
<evidence type="ECO:0000256" key="5">
    <source>
        <dbReference type="ARBA" id="ARBA00022694"/>
    </source>
</evidence>
<comment type="cofactor">
    <cofactor evidence="1 10">
        <name>Mg(2+)</name>
        <dbReference type="ChEBI" id="CHEBI:18420"/>
    </cofactor>
</comment>
<dbReference type="Pfam" id="PF01715">
    <property type="entry name" value="IPPT"/>
    <property type="match status" value="1"/>
</dbReference>
<feature type="region of interest" description="Interaction with substrate tRNA" evidence="10">
    <location>
        <begin position="38"/>
        <end position="41"/>
    </location>
</feature>
<evidence type="ECO:0000256" key="9">
    <source>
        <dbReference type="ARBA" id="ARBA00049563"/>
    </source>
</evidence>
<keyword evidence="6 10" id="KW-0547">Nucleotide-binding</keyword>
<proteinExistence type="inferred from homology"/>
<dbReference type="Proteomes" id="UP001201449">
    <property type="component" value="Unassembled WGS sequence"/>
</dbReference>
<evidence type="ECO:0000313" key="15">
    <source>
        <dbReference type="Proteomes" id="UP001201449"/>
    </source>
</evidence>
<evidence type="ECO:0000256" key="4">
    <source>
        <dbReference type="ARBA" id="ARBA00022679"/>
    </source>
</evidence>
<evidence type="ECO:0000313" key="14">
    <source>
        <dbReference type="EMBL" id="MCF1752259.1"/>
    </source>
</evidence>
<dbReference type="SUPFAM" id="SSF52540">
    <property type="entry name" value="P-loop containing nucleoside triphosphate hydrolases"/>
    <property type="match status" value="2"/>
</dbReference>
<gene>
    <name evidence="10 14" type="primary">miaA</name>
    <name evidence="14" type="ORF">L0U89_14445</name>
</gene>
<evidence type="ECO:0000256" key="13">
    <source>
        <dbReference type="RuleBase" id="RU003785"/>
    </source>
</evidence>
<keyword evidence="5 10" id="KW-0819">tRNA processing</keyword>
<evidence type="ECO:0000256" key="12">
    <source>
        <dbReference type="RuleBase" id="RU003784"/>
    </source>
</evidence>
<dbReference type="HAMAP" id="MF_00185">
    <property type="entry name" value="IPP_trans"/>
    <property type="match status" value="1"/>
</dbReference>
<evidence type="ECO:0000256" key="10">
    <source>
        <dbReference type="HAMAP-Rule" id="MF_00185"/>
    </source>
</evidence>
<dbReference type="PANTHER" id="PTHR11088:SF60">
    <property type="entry name" value="TRNA DIMETHYLALLYLTRANSFERASE"/>
    <property type="match status" value="1"/>
</dbReference>
<feature type="site" description="Interaction with substrate tRNA" evidence="10">
    <location>
        <position position="104"/>
    </location>
</feature>
<dbReference type="InterPro" id="IPR027417">
    <property type="entry name" value="P-loop_NTPase"/>
</dbReference>
<evidence type="ECO:0000256" key="2">
    <source>
        <dbReference type="ARBA" id="ARBA00003213"/>
    </source>
</evidence>
<feature type="binding site" evidence="10">
    <location>
        <begin position="13"/>
        <end position="20"/>
    </location>
    <ligand>
        <name>ATP</name>
        <dbReference type="ChEBI" id="CHEBI:30616"/>
    </ligand>
</feature>
<feature type="site" description="Interaction with substrate tRNA" evidence="10">
    <location>
        <position position="126"/>
    </location>
</feature>
<name>A0ABS9BW12_9BACT</name>
<dbReference type="EMBL" id="JAKEVZ010000011">
    <property type="protein sequence ID" value="MCF1752259.1"/>
    <property type="molecule type" value="Genomic_DNA"/>
</dbReference>
<accession>A0ABS9BW12</accession>
<dbReference type="Gene3D" id="1.10.20.140">
    <property type="match status" value="1"/>
</dbReference>
<reference evidence="14 15" key="1">
    <citation type="submission" date="2022-01" db="EMBL/GenBank/DDBJ databases">
        <title>Mariniradius saccharolyticus sp. nov., isolated from sediment of a river.</title>
        <authorList>
            <person name="Liu H."/>
        </authorList>
    </citation>
    <scope>NUCLEOTIDE SEQUENCE [LARGE SCALE GENOMIC DNA]</scope>
    <source>
        <strain evidence="14 15">RY-2</strain>
    </source>
</reference>
<evidence type="ECO:0000256" key="3">
    <source>
        <dbReference type="ARBA" id="ARBA00005842"/>
    </source>
</evidence>
<feature type="binding site" evidence="10">
    <location>
        <begin position="15"/>
        <end position="20"/>
    </location>
    <ligand>
        <name>substrate</name>
    </ligand>
</feature>
<comment type="caution">
    <text evidence="10">Lacks conserved residue(s) required for the propagation of feature annotation.</text>
</comment>
<protein>
    <recommendedName>
        <fullName evidence="10">tRNA dimethylallyltransferase</fullName>
        <ecNumber evidence="10">2.5.1.75</ecNumber>
    </recommendedName>
    <alternativeName>
        <fullName evidence="10">Dimethylallyl diphosphate:tRNA dimethylallyltransferase</fullName>
        <shortName evidence="10">DMAPP:tRNA dimethylallyltransferase</shortName>
        <shortName evidence="10">DMATase</shortName>
    </alternativeName>
    <alternativeName>
        <fullName evidence="10">Isopentenyl-diphosphate:tRNA isopentenyltransferase</fullName>
        <shortName evidence="10">IPP transferase</shortName>
        <shortName evidence="10">IPPT</shortName>
        <shortName evidence="10">IPTase</shortName>
    </alternativeName>
</protein>
<dbReference type="InterPro" id="IPR039657">
    <property type="entry name" value="Dimethylallyltransferase"/>
</dbReference>
<dbReference type="GO" id="GO:0052381">
    <property type="term" value="F:tRNA dimethylallyltransferase activity"/>
    <property type="evidence" value="ECO:0007669"/>
    <property type="project" value="UniProtKB-EC"/>
</dbReference>
<keyword evidence="8 10" id="KW-0460">Magnesium</keyword>
<comment type="subunit">
    <text evidence="10">Monomer.</text>
</comment>
<feature type="region of interest" description="Interaction with substrate tRNA" evidence="10">
    <location>
        <begin position="162"/>
        <end position="166"/>
    </location>
</feature>
<dbReference type="RefSeq" id="WP_234862162.1">
    <property type="nucleotide sequence ID" value="NZ_JAKEVZ010000011.1"/>
</dbReference>
<comment type="catalytic activity">
    <reaction evidence="9 10 11">
        <text>adenosine(37) in tRNA + dimethylallyl diphosphate = N(6)-dimethylallyladenosine(37) in tRNA + diphosphate</text>
        <dbReference type="Rhea" id="RHEA:26482"/>
        <dbReference type="Rhea" id="RHEA-COMP:10162"/>
        <dbReference type="Rhea" id="RHEA-COMP:10375"/>
        <dbReference type="ChEBI" id="CHEBI:33019"/>
        <dbReference type="ChEBI" id="CHEBI:57623"/>
        <dbReference type="ChEBI" id="CHEBI:74411"/>
        <dbReference type="ChEBI" id="CHEBI:74415"/>
        <dbReference type="EC" id="2.5.1.75"/>
    </reaction>
</comment>
<keyword evidence="15" id="KW-1185">Reference proteome</keyword>
<dbReference type="InterPro" id="IPR018022">
    <property type="entry name" value="IPT"/>
</dbReference>
<evidence type="ECO:0000256" key="8">
    <source>
        <dbReference type="ARBA" id="ARBA00022842"/>
    </source>
</evidence>
<keyword evidence="4 10" id="KW-0808">Transferase</keyword>
<evidence type="ECO:0000256" key="6">
    <source>
        <dbReference type="ARBA" id="ARBA00022741"/>
    </source>
</evidence>